<feature type="compositionally biased region" description="Basic and acidic residues" evidence="1">
    <location>
        <begin position="126"/>
        <end position="136"/>
    </location>
</feature>
<evidence type="ECO:0000256" key="1">
    <source>
        <dbReference type="SAM" id="MobiDB-lite"/>
    </source>
</evidence>
<comment type="caution">
    <text evidence="2">The sequence shown here is derived from an EMBL/GenBank/DDBJ whole genome shotgun (WGS) entry which is preliminary data.</text>
</comment>
<feature type="region of interest" description="Disordered" evidence="1">
    <location>
        <begin position="126"/>
        <end position="155"/>
    </location>
</feature>
<organism evidence="2">
    <name type="scientific">marine sediment metagenome</name>
    <dbReference type="NCBI Taxonomy" id="412755"/>
    <lineage>
        <taxon>unclassified sequences</taxon>
        <taxon>metagenomes</taxon>
        <taxon>ecological metagenomes</taxon>
    </lineage>
</organism>
<name>A0A0F8ZQZ3_9ZZZZ</name>
<gene>
    <name evidence="2" type="ORF">LCGC14_2664410</name>
</gene>
<dbReference type="EMBL" id="LAZR01046554">
    <property type="protein sequence ID" value="KKK96273.1"/>
    <property type="molecule type" value="Genomic_DNA"/>
</dbReference>
<feature type="region of interest" description="Disordered" evidence="1">
    <location>
        <begin position="77"/>
        <end position="101"/>
    </location>
</feature>
<proteinExistence type="predicted"/>
<evidence type="ECO:0000313" key="2">
    <source>
        <dbReference type="EMBL" id="KKK96273.1"/>
    </source>
</evidence>
<reference evidence="2" key="1">
    <citation type="journal article" date="2015" name="Nature">
        <title>Complex archaea that bridge the gap between prokaryotes and eukaryotes.</title>
        <authorList>
            <person name="Spang A."/>
            <person name="Saw J.H."/>
            <person name="Jorgensen S.L."/>
            <person name="Zaremba-Niedzwiedzka K."/>
            <person name="Martijn J."/>
            <person name="Lind A.E."/>
            <person name="van Eijk R."/>
            <person name="Schleper C."/>
            <person name="Guy L."/>
            <person name="Ettema T.J."/>
        </authorList>
    </citation>
    <scope>NUCLEOTIDE SEQUENCE</scope>
</reference>
<protein>
    <submittedName>
        <fullName evidence="2">Uncharacterized protein</fullName>
    </submittedName>
</protein>
<accession>A0A0F8ZQZ3</accession>
<feature type="compositionally biased region" description="Gly residues" evidence="1">
    <location>
        <begin position="143"/>
        <end position="155"/>
    </location>
</feature>
<sequence length="155" mass="17014">MIGKKAVVIALVATALLTMSIFGAGLVIAQTQDFAKVFTGDHEAQHEDMHAQCEGGLDKAVEDGKITETQREELQALMDKKKADHDNMKALTPEERRETMETHHNEITKWAEDNNVDLKEILGHTSEEGEEHENGHGPRHGMMGSGRGPGAGMEM</sequence>
<dbReference type="AlphaFoldDB" id="A0A0F8ZQZ3"/>